<gene>
    <name evidence="4" type="ORF">MEDL_1028</name>
</gene>
<dbReference type="OrthoDB" id="413122at2759"/>
<proteinExistence type="predicted"/>
<dbReference type="PANTHER" id="PTHR37984:SF15">
    <property type="entry name" value="INTEGRASE CATALYTIC DOMAIN-CONTAINING PROTEIN"/>
    <property type="match status" value="1"/>
</dbReference>
<name>A0A8S3PV27_MYTED</name>
<dbReference type="AlphaFoldDB" id="A0A8S3PV27"/>
<protein>
    <recommendedName>
        <fullName evidence="3">Integrase catalytic domain-containing protein</fullName>
    </recommendedName>
</protein>
<dbReference type="Pfam" id="PF00665">
    <property type="entry name" value="rve"/>
    <property type="match status" value="1"/>
</dbReference>
<dbReference type="PANTHER" id="PTHR37984">
    <property type="entry name" value="PROTEIN CBG26694"/>
    <property type="match status" value="1"/>
</dbReference>
<dbReference type="Pfam" id="PF17921">
    <property type="entry name" value="Integrase_H2C2"/>
    <property type="match status" value="1"/>
</dbReference>
<dbReference type="GO" id="GO:0003676">
    <property type="term" value="F:nucleic acid binding"/>
    <property type="evidence" value="ECO:0007669"/>
    <property type="project" value="InterPro"/>
</dbReference>
<dbReference type="EMBL" id="CAJPWZ010000085">
    <property type="protein sequence ID" value="CAG2185418.1"/>
    <property type="molecule type" value="Genomic_DNA"/>
</dbReference>
<dbReference type="Gene3D" id="3.30.420.10">
    <property type="entry name" value="Ribonuclease H-like superfamily/Ribonuclease H"/>
    <property type="match status" value="1"/>
</dbReference>
<feature type="compositionally biased region" description="Polar residues" evidence="2">
    <location>
        <begin position="415"/>
        <end position="429"/>
    </location>
</feature>
<evidence type="ECO:0000313" key="4">
    <source>
        <dbReference type="EMBL" id="CAG2185418.1"/>
    </source>
</evidence>
<dbReference type="SUPFAM" id="SSF53098">
    <property type="entry name" value="Ribonuclease H-like"/>
    <property type="match status" value="1"/>
</dbReference>
<dbReference type="InterPro" id="IPR036397">
    <property type="entry name" value="RNaseH_sf"/>
</dbReference>
<dbReference type="Gene3D" id="1.10.340.70">
    <property type="match status" value="1"/>
</dbReference>
<evidence type="ECO:0000259" key="3">
    <source>
        <dbReference type="PROSITE" id="PS50994"/>
    </source>
</evidence>
<feature type="coiled-coil region" evidence="1">
    <location>
        <begin position="276"/>
        <end position="303"/>
    </location>
</feature>
<evidence type="ECO:0000256" key="2">
    <source>
        <dbReference type="SAM" id="MobiDB-lite"/>
    </source>
</evidence>
<dbReference type="GO" id="GO:0015074">
    <property type="term" value="P:DNA integration"/>
    <property type="evidence" value="ECO:0007669"/>
    <property type="project" value="InterPro"/>
</dbReference>
<feature type="domain" description="Integrase catalytic" evidence="3">
    <location>
        <begin position="82"/>
        <end position="251"/>
    </location>
</feature>
<dbReference type="Proteomes" id="UP000683360">
    <property type="component" value="Unassembled WGS sequence"/>
</dbReference>
<dbReference type="FunFam" id="1.10.340.70:FF:000001">
    <property type="entry name" value="Retrovirus-related Pol polyprotein from transposon gypsy-like Protein"/>
    <property type="match status" value="1"/>
</dbReference>
<feature type="region of interest" description="Disordered" evidence="2">
    <location>
        <begin position="389"/>
        <end position="431"/>
    </location>
</feature>
<dbReference type="FunFam" id="3.30.420.10:FF:000032">
    <property type="entry name" value="Retrovirus-related Pol polyprotein from transposon 297-like Protein"/>
    <property type="match status" value="1"/>
</dbReference>
<dbReference type="InterPro" id="IPR012337">
    <property type="entry name" value="RNaseH-like_sf"/>
</dbReference>
<evidence type="ECO:0000313" key="5">
    <source>
        <dbReference type="Proteomes" id="UP000683360"/>
    </source>
</evidence>
<reference evidence="4" key="1">
    <citation type="submission" date="2021-03" db="EMBL/GenBank/DDBJ databases">
        <authorList>
            <person name="Bekaert M."/>
        </authorList>
    </citation>
    <scope>NUCLEOTIDE SEQUENCE</scope>
</reference>
<organism evidence="4 5">
    <name type="scientific">Mytilus edulis</name>
    <name type="common">Blue mussel</name>
    <dbReference type="NCBI Taxonomy" id="6550"/>
    <lineage>
        <taxon>Eukaryota</taxon>
        <taxon>Metazoa</taxon>
        <taxon>Spiralia</taxon>
        <taxon>Lophotrochozoa</taxon>
        <taxon>Mollusca</taxon>
        <taxon>Bivalvia</taxon>
        <taxon>Autobranchia</taxon>
        <taxon>Pteriomorphia</taxon>
        <taxon>Mytilida</taxon>
        <taxon>Mytiloidea</taxon>
        <taxon>Mytilidae</taxon>
        <taxon>Mytilinae</taxon>
        <taxon>Mytilus</taxon>
    </lineage>
</organism>
<dbReference type="InterPro" id="IPR041588">
    <property type="entry name" value="Integrase_H2C2"/>
</dbReference>
<keyword evidence="5" id="KW-1185">Reference proteome</keyword>
<sequence length="519" mass="59844">MYYDKKAKENVEKLVVHCDKLDAVLFICHDESGCHLGVNKTVSKITSKYYFPNIIEHVRKYIQTCDECQKQNKKAKTVIPELCPVPCGKRIWGKIGIDLIGPFINKERLPISTNGYRYVITMIDYLSKWPEAFPLYRKEAKEVAEKLSETIYRYGAPDEIISDCGGEFNSKITAELMKNYGIRHITTSPYHPQANGLVENFNQTIKNMINKVVVDNGSDWDMRLGKVLFAYRTSLHKSSRYTPFEAMFIRKPIFPNEADIGPVSAAPEEDMSVEVVEQLSRRRKEIEEDITKNIANAQQQQKEYYDKRHNVDNNMYKISDKVLLKNYRRKHGIGTVEQLRYKGPYIIKQCCGKGNYLLTDLDTRKDLGPYNQKSLKVWNEPHCNNVNTCNTLDGNDEVDENNNNESLPQDKGEDSYSSIVNESNGSGTKRISVDAVIHTENFQNSDEEYPPSAQSAFSSPINPASFDLFDVSLREMFLPNGNHEPDDEIEVIEKDIEISQPKKRKRKTKWRQNSIYEYF</sequence>
<dbReference type="PROSITE" id="PS50994">
    <property type="entry name" value="INTEGRASE"/>
    <property type="match status" value="1"/>
</dbReference>
<accession>A0A8S3PV27</accession>
<keyword evidence="1" id="KW-0175">Coiled coil</keyword>
<dbReference type="InterPro" id="IPR050951">
    <property type="entry name" value="Retrovirus_Pol_polyprotein"/>
</dbReference>
<dbReference type="InterPro" id="IPR001584">
    <property type="entry name" value="Integrase_cat-core"/>
</dbReference>
<comment type="caution">
    <text evidence="4">The sequence shown here is derived from an EMBL/GenBank/DDBJ whole genome shotgun (WGS) entry which is preliminary data.</text>
</comment>
<evidence type="ECO:0000256" key="1">
    <source>
        <dbReference type="SAM" id="Coils"/>
    </source>
</evidence>